<evidence type="ECO:0000313" key="1">
    <source>
        <dbReference type="EMBL" id="KAK3202849.1"/>
    </source>
</evidence>
<dbReference type="AlphaFoldDB" id="A0AAN6RD93"/>
<organism evidence="1 2">
    <name type="scientific">Pseudopithomyces chartarum</name>
    <dbReference type="NCBI Taxonomy" id="1892770"/>
    <lineage>
        <taxon>Eukaryota</taxon>
        <taxon>Fungi</taxon>
        <taxon>Dikarya</taxon>
        <taxon>Ascomycota</taxon>
        <taxon>Pezizomycotina</taxon>
        <taxon>Dothideomycetes</taxon>
        <taxon>Pleosporomycetidae</taxon>
        <taxon>Pleosporales</taxon>
        <taxon>Massarineae</taxon>
        <taxon>Didymosphaeriaceae</taxon>
        <taxon>Pseudopithomyces</taxon>
    </lineage>
</organism>
<sequence length="147" mass="16809">MTSETSSISDSYELVHEILPPPDLTCPHGLSSAIFFSHVASCKCAKRSENGILSAYLDYLDNPTLDAEKDYLYTKNILEGSRIADAIVDGFRLKDDDNHYASRFPLKRMHSWKSENSLKTRVASLWRRIRSKYLGVDEARDEFMRCP</sequence>
<accession>A0AAN6RD93</accession>
<comment type="caution">
    <text evidence="1">The sequence shown here is derived from an EMBL/GenBank/DDBJ whole genome shotgun (WGS) entry which is preliminary data.</text>
</comment>
<keyword evidence="2" id="KW-1185">Reference proteome</keyword>
<gene>
    <name evidence="1" type="ORF">GRF29_154g972832</name>
</gene>
<name>A0AAN6RD93_9PLEO</name>
<dbReference type="EMBL" id="WVTA01000013">
    <property type="protein sequence ID" value="KAK3202849.1"/>
    <property type="molecule type" value="Genomic_DNA"/>
</dbReference>
<reference evidence="1 2" key="1">
    <citation type="submission" date="2021-02" db="EMBL/GenBank/DDBJ databases">
        <title>Genome assembly of Pseudopithomyces chartarum.</title>
        <authorList>
            <person name="Jauregui R."/>
            <person name="Singh J."/>
            <person name="Voisey C."/>
        </authorList>
    </citation>
    <scope>NUCLEOTIDE SEQUENCE [LARGE SCALE GENOMIC DNA]</scope>
    <source>
        <strain evidence="1 2">AGR01</strain>
    </source>
</reference>
<proteinExistence type="predicted"/>
<evidence type="ECO:0000313" key="2">
    <source>
        <dbReference type="Proteomes" id="UP001280581"/>
    </source>
</evidence>
<dbReference type="Proteomes" id="UP001280581">
    <property type="component" value="Unassembled WGS sequence"/>
</dbReference>
<protein>
    <submittedName>
        <fullName evidence="1">Uncharacterized protein</fullName>
    </submittedName>
</protein>